<dbReference type="SUPFAM" id="SSF55729">
    <property type="entry name" value="Acyl-CoA N-acyltransferases (Nat)"/>
    <property type="match status" value="1"/>
</dbReference>
<dbReference type="GO" id="GO:0016747">
    <property type="term" value="F:acyltransferase activity, transferring groups other than amino-acyl groups"/>
    <property type="evidence" value="ECO:0007669"/>
    <property type="project" value="InterPro"/>
</dbReference>
<dbReference type="Pfam" id="PF00583">
    <property type="entry name" value="Acetyltransf_1"/>
    <property type="match status" value="1"/>
</dbReference>
<dbReference type="PANTHER" id="PTHR43800:SF1">
    <property type="entry name" value="PEPTIDYL-LYSINE N-ACETYLTRANSFERASE YJAB"/>
    <property type="match status" value="1"/>
</dbReference>
<name>A0A841UAL4_9BACL</name>
<evidence type="ECO:0000256" key="2">
    <source>
        <dbReference type="ARBA" id="ARBA00023315"/>
    </source>
</evidence>
<gene>
    <name evidence="4" type="ORF">H7B90_26605</name>
</gene>
<organism evidence="4 5">
    <name type="scientific">Cohnella xylanilytica</name>
    <dbReference type="NCBI Taxonomy" id="557555"/>
    <lineage>
        <taxon>Bacteria</taxon>
        <taxon>Bacillati</taxon>
        <taxon>Bacillota</taxon>
        <taxon>Bacilli</taxon>
        <taxon>Bacillales</taxon>
        <taxon>Paenibacillaceae</taxon>
        <taxon>Cohnella</taxon>
    </lineage>
</organism>
<dbReference type="PANTHER" id="PTHR43800">
    <property type="entry name" value="PEPTIDYL-LYSINE N-ACETYLTRANSFERASE YJAB"/>
    <property type="match status" value="1"/>
</dbReference>
<keyword evidence="1 4" id="KW-0808">Transferase</keyword>
<evidence type="ECO:0000256" key="1">
    <source>
        <dbReference type="ARBA" id="ARBA00022679"/>
    </source>
</evidence>
<dbReference type="Gene3D" id="3.40.630.30">
    <property type="match status" value="1"/>
</dbReference>
<dbReference type="InterPro" id="IPR000182">
    <property type="entry name" value="GNAT_dom"/>
</dbReference>
<dbReference type="RefSeq" id="WP_185138930.1">
    <property type="nucleotide sequence ID" value="NZ_BORM01000018.1"/>
</dbReference>
<dbReference type="InterPro" id="IPR016181">
    <property type="entry name" value="Acyl_CoA_acyltransferase"/>
</dbReference>
<evidence type="ECO:0000259" key="3">
    <source>
        <dbReference type="PROSITE" id="PS51186"/>
    </source>
</evidence>
<evidence type="ECO:0000313" key="5">
    <source>
        <dbReference type="Proteomes" id="UP000553776"/>
    </source>
</evidence>
<reference evidence="4 5" key="1">
    <citation type="submission" date="2020-08" db="EMBL/GenBank/DDBJ databases">
        <title>Cohnella phylogeny.</title>
        <authorList>
            <person name="Dunlap C."/>
        </authorList>
    </citation>
    <scope>NUCLEOTIDE SEQUENCE [LARGE SCALE GENOMIC DNA]</scope>
    <source>
        <strain evidence="4 5">DSM 25239</strain>
    </source>
</reference>
<feature type="domain" description="N-acetyltransferase" evidence="3">
    <location>
        <begin position="3"/>
        <end position="162"/>
    </location>
</feature>
<keyword evidence="5" id="KW-1185">Reference proteome</keyword>
<protein>
    <submittedName>
        <fullName evidence="4">GNAT family N-acetyltransferase</fullName>
    </submittedName>
</protein>
<dbReference type="CDD" id="cd04301">
    <property type="entry name" value="NAT_SF"/>
    <property type="match status" value="1"/>
</dbReference>
<keyword evidence="2" id="KW-0012">Acyltransferase</keyword>
<comment type="caution">
    <text evidence="4">The sequence shown here is derived from an EMBL/GenBank/DDBJ whole genome shotgun (WGS) entry which is preliminary data.</text>
</comment>
<dbReference type="PROSITE" id="PS51186">
    <property type="entry name" value="GNAT"/>
    <property type="match status" value="1"/>
</dbReference>
<evidence type="ECO:0000313" key="4">
    <source>
        <dbReference type="EMBL" id="MBB6694970.1"/>
    </source>
</evidence>
<dbReference type="EMBL" id="JACJVR010000110">
    <property type="protein sequence ID" value="MBB6694970.1"/>
    <property type="molecule type" value="Genomic_DNA"/>
</dbReference>
<dbReference type="AlphaFoldDB" id="A0A841UAL4"/>
<accession>A0A841UAL4</accession>
<proteinExistence type="predicted"/>
<dbReference type="Proteomes" id="UP000553776">
    <property type="component" value="Unassembled WGS sequence"/>
</dbReference>
<sequence>MGDRFRRATLDDADELLGVILRAYEPIRRLGIKFPAATADLAMIRDNIASHECCVLEKDGAIVATVTVSETPEPLKEITDLPFIMKFAVEPAYKGQGHGARLLTWVEESVVRDTWKAPAVTLGTALRHPWLVPMYERRGYERIYEVETEDDGTMVLMRKHLLTPQTTPRAAGRTDAERWRESG</sequence>